<evidence type="ECO:0000259" key="3">
    <source>
        <dbReference type="PROSITE" id="PS50102"/>
    </source>
</evidence>
<organism evidence="4 5">
    <name type="scientific">Paludibacter jiangxiensis</name>
    <dbReference type="NCBI Taxonomy" id="681398"/>
    <lineage>
        <taxon>Bacteria</taxon>
        <taxon>Pseudomonadati</taxon>
        <taxon>Bacteroidota</taxon>
        <taxon>Bacteroidia</taxon>
        <taxon>Bacteroidales</taxon>
        <taxon>Paludibacteraceae</taxon>
        <taxon>Paludibacter</taxon>
    </lineage>
</organism>
<dbReference type="GO" id="GO:0003723">
    <property type="term" value="F:RNA binding"/>
    <property type="evidence" value="ECO:0007669"/>
    <property type="project" value="UniProtKB-KW"/>
</dbReference>
<reference evidence="5" key="2">
    <citation type="journal article" date="2017" name="Genome Announc.">
        <title>Draft genome sequence of Paludibacter jiangxiensis NM7(T), a propionate-producing fermentative bacterium.</title>
        <authorList>
            <person name="Qiu Y.-L."/>
            <person name="Tourlousse D.M."/>
            <person name="Matsuura N."/>
            <person name="Ohashi A."/>
            <person name="Sekiguchi Y."/>
        </authorList>
    </citation>
    <scope>NUCLEOTIDE SEQUENCE [LARGE SCALE GENOMIC DNA]</scope>
    <source>
        <strain evidence="5">NM7</strain>
    </source>
</reference>
<dbReference type="Gene3D" id="3.30.70.330">
    <property type="match status" value="1"/>
</dbReference>
<dbReference type="SMART" id="SM00360">
    <property type="entry name" value="RRM"/>
    <property type="match status" value="1"/>
</dbReference>
<dbReference type="InterPro" id="IPR000504">
    <property type="entry name" value="RRM_dom"/>
</dbReference>
<feature type="region of interest" description="Disordered" evidence="2">
    <location>
        <begin position="72"/>
        <end position="111"/>
    </location>
</feature>
<dbReference type="InterPro" id="IPR035979">
    <property type="entry name" value="RBD_domain_sf"/>
</dbReference>
<dbReference type="InterPro" id="IPR052462">
    <property type="entry name" value="SLIRP/GR-RBP-like"/>
</dbReference>
<proteinExistence type="predicted"/>
<name>A0A170ZXW0_9BACT</name>
<reference evidence="5" key="1">
    <citation type="submission" date="2016-04" db="EMBL/GenBank/DDBJ databases">
        <title>Draft genome sequence of Paludibacter jiangxiensis strain NM7.</title>
        <authorList>
            <person name="Qiu Y."/>
            <person name="Matsuura N."/>
            <person name="Ohashi A."/>
            <person name="Tourlousse M.D."/>
            <person name="Sekiguchi Y."/>
        </authorList>
    </citation>
    <scope>NUCLEOTIDE SEQUENCE [LARGE SCALE GENOMIC DNA]</scope>
    <source>
        <strain evidence="5">NM7</strain>
    </source>
</reference>
<dbReference type="AlphaFoldDB" id="A0A170ZXW0"/>
<comment type="caution">
    <text evidence="4">The sequence shown here is derived from an EMBL/GenBank/DDBJ whole genome shotgun (WGS) entry which is preliminary data.</text>
</comment>
<dbReference type="Pfam" id="PF00076">
    <property type="entry name" value="RRM_1"/>
    <property type="match status" value="1"/>
</dbReference>
<protein>
    <submittedName>
        <fullName evidence="4">RNA recognition motif</fullName>
    </submittedName>
</protein>
<evidence type="ECO:0000313" key="5">
    <source>
        <dbReference type="Proteomes" id="UP000076586"/>
    </source>
</evidence>
<dbReference type="RefSeq" id="WP_068703999.1">
    <property type="nucleotide sequence ID" value="NZ_BDCR01000003.1"/>
</dbReference>
<evidence type="ECO:0000256" key="1">
    <source>
        <dbReference type="ARBA" id="ARBA00022884"/>
    </source>
</evidence>
<dbReference type="EMBL" id="BDCR01000003">
    <property type="protein sequence ID" value="GAT63123.1"/>
    <property type="molecule type" value="Genomic_DNA"/>
</dbReference>
<keyword evidence="1" id="KW-0694">RNA-binding</keyword>
<evidence type="ECO:0000256" key="2">
    <source>
        <dbReference type="SAM" id="MobiDB-lite"/>
    </source>
</evidence>
<accession>A0A170ZXW0</accession>
<gene>
    <name evidence="4" type="ORF">PJIAN_3437</name>
</gene>
<keyword evidence="5" id="KW-1185">Reference proteome</keyword>
<dbReference type="STRING" id="681398.PJIAN_3437"/>
<dbReference type="InterPro" id="IPR012677">
    <property type="entry name" value="Nucleotide-bd_a/b_plait_sf"/>
</dbReference>
<evidence type="ECO:0000313" key="4">
    <source>
        <dbReference type="EMBL" id="GAT63123.1"/>
    </source>
</evidence>
<feature type="compositionally biased region" description="Gly residues" evidence="2">
    <location>
        <begin position="89"/>
        <end position="104"/>
    </location>
</feature>
<dbReference type="Proteomes" id="UP000076586">
    <property type="component" value="Unassembled WGS sequence"/>
</dbReference>
<dbReference type="SUPFAM" id="SSF54928">
    <property type="entry name" value="RNA-binding domain, RBD"/>
    <property type="match status" value="1"/>
</dbReference>
<feature type="domain" description="RRM" evidence="3">
    <location>
        <begin position="1"/>
        <end position="79"/>
    </location>
</feature>
<dbReference type="PROSITE" id="PS50102">
    <property type="entry name" value="RRM"/>
    <property type="match status" value="1"/>
</dbReference>
<sequence>MNIYVSNLSDDTTNDSLEELFEEYGIVTGVKVMVDRMTGYPKGCGFVEMPNDIHGQRAIDNLHDTEFEGNKISVSVARPKTEQNNRGYGNRGGYNGGHNSGYNGGYNQRRY</sequence>
<dbReference type="OrthoDB" id="9798855at2"/>
<dbReference type="PANTHER" id="PTHR48027">
    <property type="entry name" value="HETEROGENEOUS NUCLEAR RIBONUCLEOPROTEIN 87F-RELATED"/>
    <property type="match status" value="1"/>
</dbReference>